<organism evidence="1 2">
    <name type="scientific">Mycobacterium intracellulare</name>
    <dbReference type="NCBI Taxonomy" id="1767"/>
    <lineage>
        <taxon>Bacteria</taxon>
        <taxon>Bacillati</taxon>
        <taxon>Actinomycetota</taxon>
        <taxon>Actinomycetes</taxon>
        <taxon>Mycobacteriales</taxon>
        <taxon>Mycobacteriaceae</taxon>
        <taxon>Mycobacterium</taxon>
        <taxon>Mycobacterium avium complex (MAC)</taxon>
    </lineage>
</organism>
<accession>A0A7R7RS80</accession>
<sequence length="98" mass="10994">MSGLAPQYVRAAAYVVGEEIRRRQQFGHPVPLSLRELEAALNCAMSAGEHRERLDLSTLRTTKQLAAEWRCTTRTVRRKAEAAGGQLIAGRWIFPEDT</sequence>
<proteinExistence type="predicted"/>
<evidence type="ECO:0000313" key="2">
    <source>
        <dbReference type="Proteomes" id="UP000595205"/>
    </source>
</evidence>
<dbReference type="AlphaFoldDB" id="A0A7R7RS80"/>
<evidence type="ECO:0000313" key="1">
    <source>
        <dbReference type="EMBL" id="BCP02036.1"/>
    </source>
</evidence>
<dbReference type="Proteomes" id="UP000595205">
    <property type="component" value="Chromosome"/>
</dbReference>
<reference evidence="1 2" key="1">
    <citation type="submission" date="2020-12" db="EMBL/GenBank/DDBJ databases">
        <title>Genome sequence of clinical Mycobacterium intracellulare strains.</title>
        <authorList>
            <person name="Tateishi Y."/>
            <person name="Matsumoto S."/>
            <person name="Fukushima Y."/>
            <person name="Nakajima C."/>
            <person name="Suzuki Y."/>
        </authorList>
    </citation>
    <scope>NUCLEOTIDE SEQUENCE [LARGE SCALE GENOMIC DNA]</scope>
    <source>
        <strain evidence="1 2">M018</strain>
    </source>
</reference>
<gene>
    <name evidence="1" type="ORF">MINTM018_48050</name>
</gene>
<dbReference type="RefSeq" id="WP_201406238.1">
    <property type="nucleotide sequence ID" value="NZ_AP024255.1"/>
</dbReference>
<protein>
    <submittedName>
        <fullName evidence="1">Uncharacterized protein</fullName>
    </submittedName>
</protein>
<dbReference type="EMBL" id="AP024255">
    <property type="protein sequence ID" value="BCP02036.1"/>
    <property type="molecule type" value="Genomic_DNA"/>
</dbReference>
<name>A0A7R7RS80_MYCIT</name>